<keyword evidence="1 3" id="KW-0963">Cytoplasm</keyword>
<organism evidence="4 5">
    <name type="scientific">Candidatus Syntrophocurvum alkaliphilum</name>
    <dbReference type="NCBI Taxonomy" id="2293317"/>
    <lineage>
        <taxon>Bacteria</taxon>
        <taxon>Bacillati</taxon>
        <taxon>Bacillota</taxon>
        <taxon>Clostridia</taxon>
        <taxon>Eubacteriales</taxon>
        <taxon>Syntrophomonadaceae</taxon>
        <taxon>Candidatus Syntrophocurvum</taxon>
    </lineage>
</organism>
<reference evidence="5" key="1">
    <citation type="journal article" date="2019" name="Microbiology">
        <title>Complete Genome Sequence of an Uncultured Bacterium of the Candidate Phylum Bipolaricaulota.</title>
        <authorList>
            <person name="Kadnikov V.V."/>
            <person name="Mardanov A.V."/>
            <person name="Beletsky A.V."/>
            <person name="Frank Y.A."/>
            <person name="Karnachuk O.V."/>
            <person name="Ravin N.V."/>
        </authorList>
    </citation>
    <scope>NUCLEOTIDE SEQUENCE [LARGE SCALE GENOMIC DNA]</scope>
</reference>
<dbReference type="PANTHER" id="PTHR30308:SF2">
    <property type="entry name" value="SSRA-BINDING PROTEIN"/>
    <property type="match status" value="1"/>
</dbReference>
<dbReference type="NCBIfam" id="NF003843">
    <property type="entry name" value="PRK05422.1"/>
    <property type="match status" value="1"/>
</dbReference>
<comment type="function">
    <text evidence="3">Required for rescue of stalled ribosomes mediated by trans-translation. Binds to transfer-messenger RNA (tmRNA), required for stable association of tmRNA with ribosomes. tmRNA and SmpB together mimic tRNA shape, replacing the anticodon stem-loop with SmpB. tmRNA is encoded by the ssrA gene; the 2 termini fold to resemble tRNA(Ala) and it encodes a 'tag peptide', a short internal open reading frame. During trans-translation Ala-aminoacylated tmRNA acts like a tRNA, entering the A-site of stalled ribosomes, displacing the stalled mRNA. The ribosome then switches to translate the ORF on the tmRNA; the nascent peptide is terminated with the 'tag peptide' encoded by the tmRNA and targeted for degradation. The ribosome is freed to recommence translation, which seems to be the essential function of trans-translation.</text>
</comment>
<dbReference type="EMBL" id="CP046457">
    <property type="protein sequence ID" value="QGU00347.1"/>
    <property type="molecule type" value="Genomic_DNA"/>
</dbReference>
<sequence>MSKSQRTKTVIKNRKARFEYHIKETYEAGIALVGTEVKSLRNGRGNLQDAYAVVKSGEVWVNNFHISPYEQGNQFNHEPKRPKKLLLNRREINRLTGLQKEKGFTLIPTQVYLKNGLMKMELAVAVGKKLHDKRQDIAARDAQRDMERAFKEKSFK</sequence>
<dbReference type="OrthoDB" id="9805462at2"/>
<dbReference type="GO" id="GO:0070929">
    <property type="term" value="P:trans-translation"/>
    <property type="evidence" value="ECO:0007669"/>
    <property type="project" value="UniProtKB-UniRule"/>
</dbReference>
<gene>
    <name evidence="3" type="primary">smpB</name>
    <name evidence="4" type="ORF">SYNTR_1753</name>
</gene>
<evidence type="ECO:0000256" key="1">
    <source>
        <dbReference type="ARBA" id="ARBA00022490"/>
    </source>
</evidence>
<dbReference type="AlphaFoldDB" id="A0A6I6DJU4"/>
<protein>
    <recommendedName>
        <fullName evidence="3">SsrA-binding protein</fullName>
    </recommendedName>
    <alternativeName>
        <fullName evidence="3">Small protein B</fullName>
    </alternativeName>
</protein>
<evidence type="ECO:0000313" key="4">
    <source>
        <dbReference type="EMBL" id="QGU00347.1"/>
    </source>
</evidence>
<dbReference type="GO" id="GO:0070930">
    <property type="term" value="P:trans-translation-dependent protein tagging"/>
    <property type="evidence" value="ECO:0007669"/>
    <property type="project" value="TreeGrafter"/>
</dbReference>
<keyword evidence="5" id="KW-1185">Reference proteome</keyword>
<name>A0A6I6DJU4_9FIRM</name>
<dbReference type="RefSeq" id="WP_156204141.1">
    <property type="nucleotide sequence ID" value="NZ_CP046457.1"/>
</dbReference>
<dbReference type="Pfam" id="PF01668">
    <property type="entry name" value="SmpB"/>
    <property type="match status" value="1"/>
</dbReference>
<dbReference type="SUPFAM" id="SSF74982">
    <property type="entry name" value="Small protein B (SmpB)"/>
    <property type="match status" value="1"/>
</dbReference>
<keyword evidence="2 3" id="KW-0694">RNA-binding</keyword>
<evidence type="ECO:0000256" key="2">
    <source>
        <dbReference type="ARBA" id="ARBA00022884"/>
    </source>
</evidence>
<dbReference type="NCBIfam" id="TIGR00086">
    <property type="entry name" value="smpB"/>
    <property type="match status" value="1"/>
</dbReference>
<dbReference type="KEGG" id="salq:SYNTR_1753"/>
<dbReference type="CDD" id="cd09294">
    <property type="entry name" value="SmpB"/>
    <property type="match status" value="1"/>
</dbReference>
<dbReference type="GO" id="GO:0005829">
    <property type="term" value="C:cytosol"/>
    <property type="evidence" value="ECO:0007669"/>
    <property type="project" value="TreeGrafter"/>
</dbReference>
<evidence type="ECO:0000313" key="5">
    <source>
        <dbReference type="Proteomes" id="UP000426444"/>
    </source>
</evidence>
<dbReference type="Gene3D" id="2.40.280.10">
    <property type="match status" value="1"/>
</dbReference>
<dbReference type="PROSITE" id="PS01317">
    <property type="entry name" value="SSRP"/>
    <property type="match status" value="1"/>
</dbReference>
<dbReference type="GO" id="GO:0003723">
    <property type="term" value="F:RNA binding"/>
    <property type="evidence" value="ECO:0007669"/>
    <property type="project" value="UniProtKB-UniRule"/>
</dbReference>
<accession>A0A6I6DJU4</accession>
<comment type="subcellular location">
    <subcellularLocation>
        <location evidence="3">Cytoplasm</location>
    </subcellularLocation>
    <text evidence="3">The tmRNA-SmpB complex associates with stalled 70S ribosomes.</text>
</comment>
<evidence type="ECO:0000256" key="3">
    <source>
        <dbReference type="HAMAP-Rule" id="MF_00023"/>
    </source>
</evidence>
<dbReference type="HAMAP" id="MF_00023">
    <property type="entry name" value="SmpB"/>
    <property type="match status" value="1"/>
</dbReference>
<dbReference type="PANTHER" id="PTHR30308">
    <property type="entry name" value="TMRNA-BINDING COMPONENT OF TRANS-TRANSLATION TAGGING COMPLEX"/>
    <property type="match status" value="1"/>
</dbReference>
<dbReference type="InterPro" id="IPR000037">
    <property type="entry name" value="SsrA-bd_prot"/>
</dbReference>
<dbReference type="Proteomes" id="UP000426444">
    <property type="component" value="Chromosome"/>
</dbReference>
<dbReference type="InterPro" id="IPR020081">
    <property type="entry name" value="SsrA-bd_prot_CS"/>
</dbReference>
<proteinExistence type="inferred from homology"/>
<dbReference type="InterPro" id="IPR023620">
    <property type="entry name" value="SmpB"/>
</dbReference>
<comment type="similarity">
    <text evidence="3">Belongs to the SmpB family.</text>
</comment>